<dbReference type="Gene3D" id="3.90.550.10">
    <property type="entry name" value="Spore Coat Polysaccharide Biosynthesis Protein SpsA, Chain A"/>
    <property type="match status" value="1"/>
</dbReference>
<protein>
    <recommendedName>
        <fullName evidence="1">Glycosyltransferase 2-like domain-containing protein</fullName>
    </recommendedName>
</protein>
<proteinExistence type="predicted"/>
<evidence type="ECO:0000259" key="1">
    <source>
        <dbReference type="Pfam" id="PF00535"/>
    </source>
</evidence>
<evidence type="ECO:0000313" key="3">
    <source>
        <dbReference type="Proteomes" id="UP000245647"/>
    </source>
</evidence>
<dbReference type="InterPro" id="IPR029044">
    <property type="entry name" value="Nucleotide-diphossugar_trans"/>
</dbReference>
<dbReference type="InterPro" id="IPR001173">
    <property type="entry name" value="Glyco_trans_2-like"/>
</dbReference>
<organism evidence="2 3">
    <name type="scientific">Pararcticibacter amylolyticus</name>
    <dbReference type="NCBI Taxonomy" id="2173175"/>
    <lineage>
        <taxon>Bacteria</taxon>
        <taxon>Pseudomonadati</taxon>
        <taxon>Bacteroidota</taxon>
        <taxon>Sphingobacteriia</taxon>
        <taxon>Sphingobacteriales</taxon>
        <taxon>Sphingobacteriaceae</taxon>
        <taxon>Pararcticibacter</taxon>
    </lineage>
</organism>
<reference evidence="2 3" key="1">
    <citation type="submission" date="2018-04" db="EMBL/GenBank/DDBJ databases">
        <title>Pedobacter chongqingensis sp. nov., isolated from a rottenly hemp rope.</title>
        <authorList>
            <person name="Cai Y."/>
        </authorList>
    </citation>
    <scope>NUCLEOTIDE SEQUENCE [LARGE SCALE GENOMIC DNA]</scope>
    <source>
        <strain evidence="2 3">FJ4-8</strain>
    </source>
</reference>
<feature type="domain" description="Glycosyltransferase 2-like" evidence="1">
    <location>
        <begin position="10"/>
        <end position="119"/>
    </location>
</feature>
<dbReference type="RefSeq" id="WP_109416324.1">
    <property type="nucleotide sequence ID" value="NZ_QEAS01000010.1"/>
</dbReference>
<dbReference type="Pfam" id="PF00535">
    <property type="entry name" value="Glycos_transf_2"/>
    <property type="match status" value="1"/>
</dbReference>
<gene>
    <name evidence="2" type="ORF">DDR33_13520</name>
</gene>
<dbReference type="SUPFAM" id="SSF53448">
    <property type="entry name" value="Nucleotide-diphospho-sugar transferases"/>
    <property type="match status" value="1"/>
</dbReference>
<dbReference type="EMBL" id="QEAS01000010">
    <property type="protein sequence ID" value="PWG80207.1"/>
    <property type="molecule type" value="Genomic_DNA"/>
</dbReference>
<dbReference type="CDD" id="cd00761">
    <property type="entry name" value="Glyco_tranf_GTA_type"/>
    <property type="match status" value="1"/>
</dbReference>
<dbReference type="GO" id="GO:0016758">
    <property type="term" value="F:hexosyltransferase activity"/>
    <property type="evidence" value="ECO:0007669"/>
    <property type="project" value="UniProtKB-ARBA"/>
</dbReference>
<dbReference type="AlphaFoldDB" id="A0A2U2PFM3"/>
<dbReference type="Proteomes" id="UP000245647">
    <property type="component" value="Unassembled WGS sequence"/>
</dbReference>
<comment type="caution">
    <text evidence="2">The sequence shown here is derived from an EMBL/GenBank/DDBJ whole genome shotgun (WGS) entry which is preliminary data.</text>
</comment>
<sequence length="235" mass="27581">MESNEPLISCICITNRRPLLLQRAIACFESQTYPNRELVVSYPADDEQTRDLMEKIAQISDINLVLIERAETERLGMARNNAIRYANGKYVCMWDDDDWYHQDRIRLQYETLKDSPFKACILFNILLFDALSAEAFLSPFHLWEGTLLSEKEVLMDQMYLDVNKGEDTAVVFNLHKNNLLYHLNDQSFLYVYIYHGENTWQESHFNSYFIQSQPLGKDVSKQVVDLTNLEPYRLS</sequence>
<name>A0A2U2PFM3_9SPHI</name>
<evidence type="ECO:0000313" key="2">
    <source>
        <dbReference type="EMBL" id="PWG80207.1"/>
    </source>
</evidence>
<keyword evidence="3" id="KW-1185">Reference proteome</keyword>
<accession>A0A2U2PFM3</accession>
<dbReference type="OrthoDB" id="597270at2"/>
<dbReference type="PANTHER" id="PTHR22916:SF3">
    <property type="entry name" value="UDP-GLCNAC:BETAGAL BETA-1,3-N-ACETYLGLUCOSAMINYLTRANSFERASE-LIKE PROTEIN 1"/>
    <property type="match status" value="1"/>
</dbReference>
<dbReference type="PANTHER" id="PTHR22916">
    <property type="entry name" value="GLYCOSYLTRANSFERASE"/>
    <property type="match status" value="1"/>
</dbReference>